<organism evidence="3 4">
    <name type="scientific">Mugilogobius chulae</name>
    <name type="common">yellowstripe goby</name>
    <dbReference type="NCBI Taxonomy" id="88201"/>
    <lineage>
        <taxon>Eukaryota</taxon>
        <taxon>Metazoa</taxon>
        <taxon>Chordata</taxon>
        <taxon>Craniata</taxon>
        <taxon>Vertebrata</taxon>
        <taxon>Euteleostomi</taxon>
        <taxon>Actinopterygii</taxon>
        <taxon>Neopterygii</taxon>
        <taxon>Teleostei</taxon>
        <taxon>Neoteleostei</taxon>
        <taxon>Acanthomorphata</taxon>
        <taxon>Gobiaria</taxon>
        <taxon>Gobiiformes</taxon>
        <taxon>Gobioidei</taxon>
        <taxon>Gobiidae</taxon>
        <taxon>Gobionellinae</taxon>
        <taxon>Mugilogobius</taxon>
    </lineage>
</organism>
<dbReference type="InterPro" id="IPR041588">
    <property type="entry name" value="Integrase_H2C2"/>
</dbReference>
<sequence>MDPVKVNQLVEFLASGSLPAGPENQALRDSIRQRAKNYVLRVNGNLHYICRRRKERVHLAKVVLTSKEANDIFIEFHSSAIGGHCGWEKTHRAIIDRYYWPIKECPECQKRRSSIKEKQQYLAIGVSEPFELVGMDLINAELCQKLGIKRSFCSPYHPQTNGLVEKMNGTLQGCLNKMVKRNPQTWDEYLQVTLFALRTKLQLTTRHTPYKLLYGREARYPSQVPDLYVVTDERVTELLQREEVCDGLKDQEQTHTQARANVLRSQQKTTLKRAKKGHEDHFKVGDLVLMKNIREEQRKGGKLEDDMLGPFSIINIQGKSVDLRATNGSEEETN</sequence>
<dbReference type="Gene3D" id="3.30.420.10">
    <property type="entry name" value="Ribonuclease H-like superfamily/Ribonuclease H"/>
    <property type="match status" value="1"/>
</dbReference>
<dbReference type="PANTHER" id="PTHR37984">
    <property type="entry name" value="PROTEIN CBG26694"/>
    <property type="match status" value="1"/>
</dbReference>
<feature type="domain" description="Integrase catalytic" evidence="2">
    <location>
        <begin position="130"/>
        <end position="217"/>
    </location>
</feature>
<dbReference type="InterPro" id="IPR001584">
    <property type="entry name" value="Integrase_cat-core"/>
</dbReference>
<dbReference type="Pfam" id="PF17921">
    <property type="entry name" value="Integrase_H2C2"/>
    <property type="match status" value="1"/>
</dbReference>
<name>A0AAW0MQL1_9GOBI</name>
<evidence type="ECO:0000256" key="1">
    <source>
        <dbReference type="ARBA" id="ARBA00039658"/>
    </source>
</evidence>
<evidence type="ECO:0000259" key="2">
    <source>
        <dbReference type="PROSITE" id="PS50994"/>
    </source>
</evidence>
<accession>A0AAW0MQL1</accession>
<dbReference type="InterPro" id="IPR036397">
    <property type="entry name" value="RNaseH_sf"/>
</dbReference>
<reference evidence="4" key="1">
    <citation type="submission" date="2024-04" db="EMBL/GenBank/DDBJ databases">
        <title>Salinicola lusitanus LLJ914,a marine bacterium isolated from the Okinawa Trough.</title>
        <authorList>
            <person name="Li J."/>
        </authorList>
    </citation>
    <scope>NUCLEOTIDE SEQUENCE [LARGE SCALE GENOMIC DNA]</scope>
</reference>
<keyword evidence="4" id="KW-1185">Reference proteome</keyword>
<dbReference type="SUPFAM" id="SSF53098">
    <property type="entry name" value="Ribonuclease H-like"/>
    <property type="match status" value="1"/>
</dbReference>
<evidence type="ECO:0000313" key="3">
    <source>
        <dbReference type="EMBL" id="KAK7879084.1"/>
    </source>
</evidence>
<dbReference type="GO" id="GO:0015074">
    <property type="term" value="P:DNA integration"/>
    <property type="evidence" value="ECO:0007669"/>
    <property type="project" value="InterPro"/>
</dbReference>
<proteinExistence type="predicted"/>
<dbReference type="InterPro" id="IPR050951">
    <property type="entry name" value="Retrovirus_Pol_polyprotein"/>
</dbReference>
<evidence type="ECO:0000313" key="4">
    <source>
        <dbReference type="Proteomes" id="UP001460270"/>
    </source>
</evidence>
<dbReference type="Proteomes" id="UP001460270">
    <property type="component" value="Unassembled WGS sequence"/>
</dbReference>
<dbReference type="PROSITE" id="PS50994">
    <property type="entry name" value="INTEGRASE"/>
    <property type="match status" value="1"/>
</dbReference>
<dbReference type="GO" id="GO:0003676">
    <property type="term" value="F:nucleic acid binding"/>
    <property type="evidence" value="ECO:0007669"/>
    <property type="project" value="InterPro"/>
</dbReference>
<dbReference type="EMBL" id="JBBPFD010000377">
    <property type="protein sequence ID" value="KAK7879084.1"/>
    <property type="molecule type" value="Genomic_DNA"/>
</dbReference>
<protein>
    <recommendedName>
        <fullName evidence="1">Gypsy retrotransposon integrase-like protein 1</fullName>
    </recommendedName>
</protein>
<gene>
    <name evidence="3" type="ORF">WMY93_034133</name>
</gene>
<dbReference type="InterPro" id="IPR012337">
    <property type="entry name" value="RNaseH-like_sf"/>
</dbReference>
<dbReference type="PANTHER" id="PTHR37984:SF5">
    <property type="entry name" value="PROTEIN NYNRIN-LIKE"/>
    <property type="match status" value="1"/>
</dbReference>
<dbReference type="AlphaFoldDB" id="A0AAW0MQL1"/>
<comment type="caution">
    <text evidence="3">The sequence shown here is derived from an EMBL/GenBank/DDBJ whole genome shotgun (WGS) entry which is preliminary data.</text>
</comment>
<dbReference type="Gene3D" id="1.10.340.70">
    <property type="match status" value="1"/>
</dbReference>